<keyword evidence="10" id="KW-1185">Reference proteome</keyword>
<dbReference type="PANTHER" id="PTHR31218">
    <property type="entry name" value="WAT1-RELATED PROTEIN"/>
    <property type="match status" value="1"/>
</dbReference>
<evidence type="ECO:0000256" key="5">
    <source>
        <dbReference type="ARBA" id="ARBA00023136"/>
    </source>
</evidence>
<evidence type="ECO:0000256" key="4">
    <source>
        <dbReference type="ARBA" id="ARBA00022989"/>
    </source>
</evidence>
<keyword evidence="4 6" id="KW-1133">Transmembrane helix</keyword>
<feature type="transmembrane region" description="Helical" evidence="6">
    <location>
        <begin position="204"/>
        <end position="225"/>
    </location>
</feature>
<evidence type="ECO:0000256" key="6">
    <source>
        <dbReference type="RuleBase" id="RU363077"/>
    </source>
</evidence>
<feature type="transmembrane region" description="Helical" evidence="6">
    <location>
        <begin position="295"/>
        <end position="313"/>
    </location>
</feature>
<proteinExistence type="inferred from homology"/>
<dbReference type="SUPFAM" id="SSF103481">
    <property type="entry name" value="Multidrug resistance efflux transporter EmrE"/>
    <property type="match status" value="2"/>
</dbReference>
<keyword evidence="3 6" id="KW-0812">Transmembrane</keyword>
<feature type="transmembrane region" description="Helical" evidence="6">
    <location>
        <begin position="100"/>
        <end position="120"/>
    </location>
</feature>
<dbReference type="InterPro" id="IPR037185">
    <property type="entry name" value="EmrE-like"/>
</dbReference>
<name>A0ABD1NQV1_9LAMI</name>
<dbReference type="GO" id="GO:0016020">
    <property type="term" value="C:membrane"/>
    <property type="evidence" value="ECO:0007669"/>
    <property type="project" value="UniProtKB-SubCell"/>
</dbReference>
<feature type="transmembrane region" description="Helical" evidence="6">
    <location>
        <begin position="38"/>
        <end position="58"/>
    </location>
</feature>
<reference evidence="10" key="1">
    <citation type="submission" date="2024-07" db="EMBL/GenBank/DDBJ databases">
        <title>Two chromosome-level genome assemblies of Korean endemic species Abeliophyllum distichum and Forsythia ovata (Oleaceae).</title>
        <authorList>
            <person name="Jang H."/>
        </authorList>
    </citation>
    <scope>NUCLEOTIDE SEQUENCE [LARGE SCALE GENOMIC DNA]</scope>
</reference>
<feature type="domain" description="EamA" evidence="8">
    <location>
        <begin position="174"/>
        <end position="311"/>
    </location>
</feature>
<feature type="transmembrane region" description="Helical" evidence="6">
    <location>
        <begin position="70"/>
        <end position="88"/>
    </location>
</feature>
<dbReference type="InterPro" id="IPR000620">
    <property type="entry name" value="EamA_dom"/>
</dbReference>
<evidence type="ECO:0000256" key="1">
    <source>
        <dbReference type="ARBA" id="ARBA00004141"/>
    </source>
</evidence>
<feature type="compositionally biased region" description="Polar residues" evidence="7">
    <location>
        <begin position="332"/>
        <end position="341"/>
    </location>
</feature>
<sequence length="374" mass="41717">MGLEDYKPTIVMLALQFIYAGVTLFTRAALVHEMNSRVFVVYRQSIAFLLVAPIAYFTRRKTRCCIGWKSFWWIFLASLIGVTINQNIYFQGLYLASSSVASALGNLTPAITFLLAYIIGLEKLHIRSFRSMAKIIGTVICITGAIAMALLKGPKLLNEEFLPIMNQGGENWLLGCLFLFGSACCWSLWLILQVPVSASYPDHLSLTAWMCLFAALQSAIIALFLEPDMKVWRMNSYLQLLSCLYAGVASAVTFFAQAWCIAQRGPLFSAMFNPLLTVIVTVLACAFLHEEMYMGSLLGSTAVIVGLYVVLWGKAKENEETMKVESTEIKKQSNQKPLSSESSDKTSCRIDLEEPFLPDKSIYHGDNTYDESVQ</sequence>
<keyword evidence="5 6" id="KW-0472">Membrane</keyword>
<comment type="caution">
    <text evidence="9">The sequence shown here is derived from an EMBL/GenBank/DDBJ whole genome shotgun (WGS) entry which is preliminary data.</text>
</comment>
<dbReference type="Pfam" id="PF00892">
    <property type="entry name" value="EamA"/>
    <property type="match status" value="2"/>
</dbReference>
<evidence type="ECO:0000256" key="7">
    <source>
        <dbReference type="SAM" id="MobiDB-lite"/>
    </source>
</evidence>
<dbReference type="InterPro" id="IPR030184">
    <property type="entry name" value="WAT1-related"/>
</dbReference>
<evidence type="ECO:0000313" key="10">
    <source>
        <dbReference type="Proteomes" id="UP001604336"/>
    </source>
</evidence>
<comment type="subcellular location">
    <subcellularLocation>
        <location evidence="1 6">Membrane</location>
        <topology evidence="1 6">Multi-pass membrane protein</topology>
    </subcellularLocation>
</comment>
<feature type="transmembrane region" description="Helical" evidence="6">
    <location>
        <begin position="132"/>
        <end position="151"/>
    </location>
</feature>
<feature type="transmembrane region" description="Helical" evidence="6">
    <location>
        <begin position="12"/>
        <end position="32"/>
    </location>
</feature>
<accession>A0ABD1NQV1</accession>
<dbReference type="Proteomes" id="UP001604336">
    <property type="component" value="Unassembled WGS sequence"/>
</dbReference>
<evidence type="ECO:0000256" key="2">
    <source>
        <dbReference type="ARBA" id="ARBA00007635"/>
    </source>
</evidence>
<protein>
    <recommendedName>
        <fullName evidence="6">WAT1-related protein</fullName>
    </recommendedName>
</protein>
<evidence type="ECO:0000259" key="8">
    <source>
        <dbReference type="Pfam" id="PF00892"/>
    </source>
</evidence>
<organism evidence="9 10">
    <name type="scientific">Abeliophyllum distichum</name>
    <dbReference type="NCBI Taxonomy" id="126358"/>
    <lineage>
        <taxon>Eukaryota</taxon>
        <taxon>Viridiplantae</taxon>
        <taxon>Streptophyta</taxon>
        <taxon>Embryophyta</taxon>
        <taxon>Tracheophyta</taxon>
        <taxon>Spermatophyta</taxon>
        <taxon>Magnoliopsida</taxon>
        <taxon>eudicotyledons</taxon>
        <taxon>Gunneridae</taxon>
        <taxon>Pentapetalae</taxon>
        <taxon>asterids</taxon>
        <taxon>lamiids</taxon>
        <taxon>Lamiales</taxon>
        <taxon>Oleaceae</taxon>
        <taxon>Forsythieae</taxon>
        <taxon>Abeliophyllum</taxon>
    </lineage>
</organism>
<feature type="domain" description="EamA" evidence="8">
    <location>
        <begin position="10"/>
        <end position="146"/>
    </location>
</feature>
<feature type="region of interest" description="Disordered" evidence="7">
    <location>
        <begin position="324"/>
        <end position="349"/>
    </location>
</feature>
<evidence type="ECO:0000313" key="9">
    <source>
        <dbReference type="EMBL" id="KAL2453339.1"/>
    </source>
</evidence>
<dbReference type="AlphaFoldDB" id="A0ABD1NQV1"/>
<evidence type="ECO:0000256" key="3">
    <source>
        <dbReference type="ARBA" id="ARBA00022692"/>
    </source>
</evidence>
<feature type="transmembrane region" description="Helical" evidence="6">
    <location>
        <begin position="267"/>
        <end position="289"/>
    </location>
</feature>
<feature type="transmembrane region" description="Helical" evidence="6">
    <location>
        <begin position="237"/>
        <end position="260"/>
    </location>
</feature>
<gene>
    <name evidence="9" type="ORF">Adt_49162</name>
</gene>
<comment type="similarity">
    <text evidence="2 6">Belongs to the drug/metabolite transporter (DMT) superfamily. Plant drug/metabolite exporter (P-DME) (TC 2.A.7.4) family.</text>
</comment>
<feature type="transmembrane region" description="Helical" evidence="6">
    <location>
        <begin position="171"/>
        <end position="192"/>
    </location>
</feature>
<dbReference type="EMBL" id="JBFOLK010000734">
    <property type="protein sequence ID" value="KAL2453339.1"/>
    <property type="molecule type" value="Genomic_DNA"/>
</dbReference>